<comment type="similarity">
    <text evidence="7 8">Belongs to the TRAFAC class TrmE-Era-EngA-EngB-Septin-like GTPase superfamily. Septin GTPase family.</text>
</comment>
<evidence type="ECO:0000313" key="10">
    <source>
        <dbReference type="Proteomes" id="UP000675881"/>
    </source>
</evidence>
<keyword evidence="10" id="KW-1185">Reference proteome</keyword>
<keyword evidence="6" id="KW-0131">Cell cycle</keyword>
<dbReference type="InterPro" id="IPR030379">
    <property type="entry name" value="G_SEPTIN_dom"/>
</dbReference>
<evidence type="ECO:0000256" key="1">
    <source>
        <dbReference type="ARBA" id="ARBA00004496"/>
    </source>
</evidence>
<gene>
    <name evidence="9" type="ORF">LSAA_13297</name>
</gene>
<dbReference type="PANTHER" id="PTHR18884">
    <property type="entry name" value="SEPTIN"/>
    <property type="match status" value="1"/>
</dbReference>
<dbReference type="InterPro" id="IPR027417">
    <property type="entry name" value="P-loop_NTPase"/>
</dbReference>
<keyword evidence="5 8" id="KW-0342">GTP-binding</keyword>
<proteinExistence type="inferred from homology"/>
<dbReference type="FunFam" id="3.40.50.300:FF:000064">
    <property type="entry name" value="Septin 4"/>
    <property type="match status" value="1"/>
</dbReference>
<dbReference type="PROSITE" id="PS51719">
    <property type="entry name" value="G_SEPTIN"/>
    <property type="match status" value="1"/>
</dbReference>
<comment type="subcellular location">
    <subcellularLocation>
        <location evidence="1">Cytoplasm</location>
    </subcellularLocation>
</comment>
<dbReference type="GO" id="GO:0005525">
    <property type="term" value="F:GTP binding"/>
    <property type="evidence" value="ECO:0007669"/>
    <property type="project" value="UniProtKB-UniRule"/>
</dbReference>
<keyword evidence="2" id="KW-0963">Cytoplasm</keyword>
<evidence type="ECO:0000256" key="4">
    <source>
        <dbReference type="ARBA" id="ARBA00022741"/>
    </source>
</evidence>
<evidence type="ECO:0000256" key="7">
    <source>
        <dbReference type="PIRNR" id="PIRNR006698"/>
    </source>
</evidence>
<evidence type="ECO:0000256" key="5">
    <source>
        <dbReference type="ARBA" id="ARBA00023134"/>
    </source>
</evidence>
<dbReference type="InterPro" id="IPR016491">
    <property type="entry name" value="Septin"/>
</dbReference>
<dbReference type="EMBL" id="HG994586">
    <property type="protein sequence ID" value="CAF3009101.1"/>
    <property type="molecule type" value="Genomic_DNA"/>
</dbReference>
<protein>
    <recommendedName>
        <fullName evidence="7">Septin</fullName>
    </recommendedName>
</protein>
<evidence type="ECO:0000256" key="3">
    <source>
        <dbReference type="ARBA" id="ARBA00022618"/>
    </source>
</evidence>
<dbReference type="GO" id="GO:0051301">
    <property type="term" value="P:cell division"/>
    <property type="evidence" value="ECO:0007669"/>
    <property type="project" value="UniProtKB-KW"/>
</dbReference>
<keyword evidence="4 8" id="KW-0547">Nucleotide-binding</keyword>
<evidence type="ECO:0000313" key="9">
    <source>
        <dbReference type="EMBL" id="CAF3009101.1"/>
    </source>
</evidence>
<organism evidence="9 10">
    <name type="scientific">Lepeophtheirus salmonis</name>
    <name type="common">Salmon louse</name>
    <name type="synonym">Caligus salmonis</name>
    <dbReference type="NCBI Taxonomy" id="72036"/>
    <lineage>
        <taxon>Eukaryota</taxon>
        <taxon>Metazoa</taxon>
        <taxon>Ecdysozoa</taxon>
        <taxon>Arthropoda</taxon>
        <taxon>Crustacea</taxon>
        <taxon>Multicrustacea</taxon>
        <taxon>Hexanauplia</taxon>
        <taxon>Copepoda</taxon>
        <taxon>Siphonostomatoida</taxon>
        <taxon>Caligidae</taxon>
        <taxon>Lepeophtheirus</taxon>
    </lineage>
</organism>
<dbReference type="CDD" id="cd01850">
    <property type="entry name" value="CDC_Septin"/>
    <property type="match status" value="1"/>
</dbReference>
<dbReference type="AlphaFoldDB" id="A0A7R8D8I7"/>
<name>A0A7R8D8I7_LEPSM</name>
<evidence type="ECO:0000256" key="6">
    <source>
        <dbReference type="ARBA" id="ARBA00023306"/>
    </source>
</evidence>
<accession>A0A7R8D8I7</accession>
<dbReference type="OrthoDB" id="416553at2759"/>
<dbReference type="PIRSF" id="PIRSF006698">
    <property type="entry name" value="Septin"/>
    <property type="match status" value="1"/>
</dbReference>
<sequence>MTENLLEQSYVGFANIADQVHRKSVKRGFEFTLMVVGETGLGKSTLVNSLFLTDLYKDRKIPSLTERAKRTTELHKTTMEIEEKGVKLRLTVVDTPGFGDGLDGDDSWKACVKYVDDQFASYFESESGLNRKNIVDTRVHCCLYFIPPYGHGLRQIDLEFLKRLQYKVNLIPIIAKADTLTKNEIHKLKATINADIEENDIEIYQFPDCDSDEDDEFKSQDRDLKSSVPFAIVSSTQTFQVKGKKVRGRQYPWGVVEVDNPEHSDFSLLRRFLIQTHMQDLKDVTHDVHYENYRVQCLNDLAQMQGGGLLSGRHSSDSGERSKLKRDSYICKSREELEEETEKLLMEKDAEIKKMHAMLQQMQAKLKNTNHN</sequence>
<dbReference type="Proteomes" id="UP000675881">
    <property type="component" value="Chromosome 7"/>
</dbReference>
<dbReference type="SUPFAM" id="SSF52540">
    <property type="entry name" value="P-loop containing nucleoside triphosphate hydrolases"/>
    <property type="match status" value="1"/>
</dbReference>
<dbReference type="Pfam" id="PF00735">
    <property type="entry name" value="Septin"/>
    <property type="match status" value="1"/>
</dbReference>
<dbReference type="GO" id="GO:0005737">
    <property type="term" value="C:cytoplasm"/>
    <property type="evidence" value="ECO:0007669"/>
    <property type="project" value="UniProtKB-SubCell"/>
</dbReference>
<evidence type="ECO:0000256" key="8">
    <source>
        <dbReference type="RuleBase" id="RU004560"/>
    </source>
</evidence>
<dbReference type="Gene3D" id="3.40.50.300">
    <property type="entry name" value="P-loop containing nucleotide triphosphate hydrolases"/>
    <property type="match status" value="1"/>
</dbReference>
<reference evidence="9" key="1">
    <citation type="submission" date="2021-02" db="EMBL/GenBank/DDBJ databases">
        <authorList>
            <person name="Bekaert M."/>
        </authorList>
    </citation>
    <scope>NUCLEOTIDE SEQUENCE</scope>
    <source>
        <strain evidence="9">IoA-00</strain>
    </source>
</reference>
<evidence type="ECO:0000256" key="2">
    <source>
        <dbReference type="ARBA" id="ARBA00022490"/>
    </source>
</evidence>
<keyword evidence="3" id="KW-0132">Cell division</keyword>